<dbReference type="Pfam" id="PF00067">
    <property type="entry name" value="p450"/>
    <property type="match status" value="1"/>
</dbReference>
<evidence type="ECO:0000313" key="7">
    <source>
        <dbReference type="EMBL" id="CAA9464790.1"/>
    </source>
</evidence>
<evidence type="ECO:0000256" key="4">
    <source>
        <dbReference type="ARBA" id="ARBA00023002"/>
    </source>
</evidence>
<evidence type="ECO:0000256" key="6">
    <source>
        <dbReference type="ARBA" id="ARBA00023033"/>
    </source>
</evidence>
<sequence>MSKDTTRTGMGEISAPNIASARFKANPYPFYARLRAEAPVWRTTLLNKQTAWLVTRYEDVAGILKDARFAKDKLNAMDPDQRAKSPWVPGFLKPLERNMLDLDDPDHARLRTLVSKAFTPRLVERLRGRVEILSEDLLDAMEAKAKRRGTAELVADYALPLPATVIAELLGVPAADLRKFHGWSSKLVSISSRRDMLLALPAALSFLRYLRKLVQRRRVDPGEDLISALVRAEESGDGLSEDEILAMAFLLLVAGHETTVNLISGGTLALLEHPEQAEAMRQDPSLVKPAVEELLRYTSPVEMATERYPREDVEIAGTTIPRGEMVLAVLGSANRDERHFEDPDVLNLARDPNRHLAFGRGGVHHCLGAPLARMEGQIAVSTFLRQFPGARLAVNPGTLRWRRSIFLRGLDKLPLTL</sequence>
<name>A0A6J4R5I5_9ACTN</name>
<accession>A0A6J4R5I5</accession>
<comment type="similarity">
    <text evidence="1">Belongs to the cytochrome P450 family.</text>
</comment>
<evidence type="ECO:0000256" key="5">
    <source>
        <dbReference type="ARBA" id="ARBA00023004"/>
    </source>
</evidence>
<dbReference type="EMBL" id="CADCVI010000084">
    <property type="protein sequence ID" value="CAA9464790.1"/>
    <property type="molecule type" value="Genomic_DNA"/>
</dbReference>
<dbReference type="GO" id="GO:0016705">
    <property type="term" value="F:oxidoreductase activity, acting on paired donors, with incorporation or reduction of molecular oxygen"/>
    <property type="evidence" value="ECO:0007669"/>
    <property type="project" value="InterPro"/>
</dbReference>
<dbReference type="FunFam" id="1.10.630.10:FF:000018">
    <property type="entry name" value="Cytochrome P450 monooxygenase"/>
    <property type="match status" value="1"/>
</dbReference>
<dbReference type="PRINTS" id="PR00359">
    <property type="entry name" value="BP450"/>
</dbReference>
<keyword evidence="4" id="KW-0560">Oxidoreductase</keyword>
<dbReference type="InterPro" id="IPR002397">
    <property type="entry name" value="Cyt_P450_B"/>
</dbReference>
<dbReference type="GO" id="GO:0004497">
    <property type="term" value="F:monooxygenase activity"/>
    <property type="evidence" value="ECO:0007669"/>
    <property type="project" value="UniProtKB-KW"/>
</dbReference>
<dbReference type="GO" id="GO:0020037">
    <property type="term" value="F:heme binding"/>
    <property type="evidence" value="ECO:0007669"/>
    <property type="project" value="InterPro"/>
</dbReference>
<organism evidence="7">
    <name type="scientific">uncultured Rubrobacteraceae bacterium</name>
    <dbReference type="NCBI Taxonomy" id="349277"/>
    <lineage>
        <taxon>Bacteria</taxon>
        <taxon>Bacillati</taxon>
        <taxon>Actinomycetota</taxon>
        <taxon>Rubrobacteria</taxon>
        <taxon>Rubrobacterales</taxon>
        <taxon>Rubrobacteraceae</taxon>
        <taxon>environmental samples</taxon>
    </lineage>
</organism>
<dbReference type="InterPro" id="IPR036396">
    <property type="entry name" value="Cyt_P450_sf"/>
</dbReference>
<keyword evidence="5" id="KW-0408">Iron</keyword>
<proteinExistence type="inferred from homology"/>
<dbReference type="AlphaFoldDB" id="A0A6J4R5I5"/>
<dbReference type="CDD" id="cd11029">
    <property type="entry name" value="CYP107-like"/>
    <property type="match status" value="1"/>
</dbReference>
<reference evidence="7" key="1">
    <citation type="submission" date="2020-02" db="EMBL/GenBank/DDBJ databases">
        <authorList>
            <person name="Meier V. D."/>
        </authorList>
    </citation>
    <scope>NUCLEOTIDE SEQUENCE</scope>
    <source>
        <strain evidence="7">AVDCRST_MAG25</strain>
    </source>
</reference>
<keyword evidence="6" id="KW-0503">Monooxygenase</keyword>
<protein>
    <submittedName>
        <fullName evidence="7">Cytochrome P450 hydroxylase</fullName>
    </submittedName>
</protein>
<dbReference type="GO" id="GO:0005506">
    <property type="term" value="F:iron ion binding"/>
    <property type="evidence" value="ECO:0007669"/>
    <property type="project" value="InterPro"/>
</dbReference>
<dbReference type="InterPro" id="IPR001128">
    <property type="entry name" value="Cyt_P450"/>
</dbReference>
<evidence type="ECO:0000256" key="2">
    <source>
        <dbReference type="ARBA" id="ARBA00022617"/>
    </source>
</evidence>
<keyword evidence="2" id="KW-0349">Heme</keyword>
<keyword evidence="3" id="KW-0479">Metal-binding</keyword>
<evidence type="ECO:0000256" key="1">
    <source>
        <dbReference type="ARBA" id="ARBA00010617"/>
    </source>
</evidence>
<dbReference type="PANTHER" id="PTHR46696">
    <property type="entry name" value="P450, PUTATIVE (EUROFUNG)-RELATED"/>
    <property type="match status" value="1"/>
</dbReference>
<gene>
    <name evidence="7" type="ORF">AVDCRST_MAG25-1380</name>
</gene>
<dbReference type="PANTHER" id="PTHR46696:SF1">
    <property type="entry name" value="CYTOCHROME P450 YJIB-RELATED"/>
    <property type="match status" value="1"/>
</dbReference>
<dbReference type="Gene3D" id="1.10.630.10">
    <property type="entry name" value="Cytochrome P450"/>
    <property type="match status" value="1"/>
</dbReference>
<dbReference type="SUPFAM" id="SSF48264">
    <property type="entry name" value="Cytochrome P450"/>
    <property type="match status" value="1"/>
</dbReference>
<evidence type="ECO:0000256" key="3">
    <source>
        <dbReference type="ARBA" id="ARBA00022723"/>
    </source>
</evidence>